<feature type="domain" description="RagB/SusD" evidence="6">
    <location>
        <begin position="387"/>
        <end position="544"/>
    </location>
</feature>
<comment type="subcellular location">
    <subcellularLocation>
        <location evidence="1">Cell outer membrane</location>
    </subcellularLocation>
</comment>
<dbReference type="Pfam" id="PF07980">
    <property type="entry name" value="SusD_RagB"/>
    <property type="match status" value="1"/>
</dbReference>
<dbReference type="AlphaFoldDB" id="A0AAN3A8X5"/>
<comment type="similarity">
    <text evidence="2">Belongs to the SusD family.</text>
</comment>
<feature type="domain" description="SusD-like N-terminal" evidence="7">
    <location>
        <begin position="35"/>
        <end position="229"/>
    </location>
</feature>
<reference evidence="8 9" key="1">
    <citation type="submission" date="2007-03" db="EMBL/GenBank/DDBJ databases">
        <authorList>
            <person name="Fulton L."/>
            <person name="Clifton S."/>
            <person name="Fulton B."/>
            <person name="Xu J."/>
            <person name="Minx P."/>
            <person name="Pepin K.H."/>
            <person name="Johnson M."/>
            <person name="Thiruvilangam P."/>
            <person name="Bhonagiri V."/>
            <person name="Nash W.E."/>
            <person name="Mardis E.R."/>
            <person name="Wilson R.K."/>
        </authorList>
    </citation>
    <scope>NUCLEOTIDE SEQUENCE [LARGE SCALE GENOMIC DNA]</scope>
    <source>
        <strain evidence="9">ATCC 8483 / DSM 1896 / JCM 5824 / BCRC 10623 / CCUG 4943 / NCTC 11153</strain>
    </source>
</reference>
<evidence type="ECO:0000259" key="6">
    <source>
        <dbReference type="Pfam" id="PF07980"/>
    </source>
</evidence>
<gene>
    <name evidence="8" type="ORF">BACOVA_02063</name>
</gene>
<evidence type="ECO:0000256" key="4">
    <source>
        <dbReference type="ARBA" id="ARBA00023136"/>
    </source>
</evidence>
<evidence type="ECO:0008006" key="10">
    <source>
        <dbReference type="Google" id="ProtNLM"/>
    </source>
</evidence>
<proteinExistence type="inferred from homology"/>
<protein>
    <recommendedName>
        <fullName evidence="10">RagB/SusD family nutrient uptake outer membrane protein</fullName>
    </recommendedName>
</protein>
<evidence type="ECO:0000256" key="2">
    <source>
        <dbReference type="ARBA" id="ARBA00006275"/>
    </source>
</evidence>
<name>A0AAN3A8X5_BACO1</name>
<evidence type="ECO:0000256" key="3">
    <source>
        <dbReference type="ARBA" id="ARBA00022729"/>
    </source>
</evidence>
<dbReference type="GO" id="GO:0009279">
    <property type="term" value="C:cell outer membrane"/>
    <property type="evidence" value="ECO:0007669"/>
    <property type="project" value="UniProtKB-SubCell"/>
</dbReference>
<organism evidence="8 9">
    <name type="scientific">Bacteroides ovatus (strain ATCC 8483 / DSM 1896 / JCM 5824 / BCRC 10623 / CCUG 4943 / NCTC 11153)</name>
    <dbReference type="NCBI Taxonomy" id="411476"/>
    <lineage>
        <taxon>Bacteria</taxon>
        <taxon>Pseudomonadati</taxon>
        <taxon>Bacteroidota</taxon>
        <taxon>Bacteroidia</taxon>
        <taxon>Bacteroidales</taxon>
        <taxon>Bacteroidaceae</taxon>
        <taxon>Bacteroides</taxon>
    </lineage>
</organism>
<evidence type="ECO:0000313" key="9">
    <source>
        <dbReference type="Proteomes" id="UP000005475"/>
    </source>
</evidence>
<dbReference type="Gene3D" id="1.25.40.390">
    <property type="match status" value="1"/>
</dbReference>
<reference evidence="9" key="2">
    <citation type="submission" date="2007-04" db="EMBL/GenBank/DDBJ databases">
        <title>Draft genome sequence of Bacteroides ovatus (ATCC 8483).</title>
        <authorList>
            <person name="Sudarsanam P."/>
            <person name="Ley R."/>
            <person name="Guruge J."/>
            <person name="Turnbaugh P.J."/>
            <person name="Mahowald M."/>
            <person name="Liep D."/>
            <person name="Gordon J."/>
        </authorList>
    </citation>
    <scope>NUCLEOTIDE SEQUENCE [LARGE SCALE GENOMIC DNA]</scope>
    <source>
        <strain evidence="9">ATCC 8483 / DSM 1896 / JCM 5824 / BCRC 10623 / CCUG 4943 / NCTC 11153</strain>
    </source>
</reference>
<dbReference type="InterPro" id="IPR033985">
    <property type="entry name" value="SusD-like_N"/>
</dbReference>
<dbReference type="InterPro" id="IPR012944">
    <property type="entry name" value="SusD_RagB_dom"/>
</dbReference>
<keyword evidence="3" id="KW-0732">Signal</keyword>
<accession>A0AAN3A8X5</accession>
<comment type="caution">
    <text evidence="8">The sequence shown here is derived from an EMBL/GenBank/DDBJ whole genome shotgun (WGS) entry which is preliminary data.</text>
</comment>
<evidence type="ECO:0000256" key="1">
    <source>
        <dbReference type="ARBA" id="ARBA00004442"/>
    </source>
</evidence>
<evidence type="ECO:0000259" key="7">
    <source>
        <dbReference type="Pfam" id="PF14322"/>
    </source>
</evidence>
<dbReference type="SUPFAM" id="SSF48452">
    <property type="entry name" value="TPR-like"/>
    <property type="match status" value="1"/>
</dbReference>
<dbReference type="Pfam" id="PF14322">
    <property type="entry name" value="SusD-like_3"/>
    <property type="match status" value="1"/>
</dbReference>
<sequence>MDMKTIYRIFKSVGLALIALWMVSCQDLLTEDPKGQLAVTNFFNSKGDLDLALNGMYSKVASDMYANIWAGFESVMGDDISTHPAANKQGLREVDTYNVSDNNTWVTELWGARWRLVKAANFIIDNAGRTPEVSQEEKDAAIGQAYYWRAYSYFYFVMAWGEVPMVVKDEINYNMPLATVPEIYELIVSDLKKAETMVPANYTKEPYARNGVNIAVSQGAVKATLAYVYMAMAGWPLNKGTEYYQLAAAKAKEVIDAAKKGTYYYKLLPDYKQVYSMEYNKNNPEVLLGVYYNLGIDALTNAPLADFLADYAYGGGGWGDTNGEIKFWYDFPEGSRKDASYFPKIILKNETKLRDWWEDPNPEAPRVVVAPCFMKKVETTTGEEFDYTNPKISMNQNGEKTHQIIRLAEVYCWYAEAVGRSKTGSITEAVNLLNEVRNRANGSVVADRDIYKTTMSYDDLAEAAYNEHGWEIAGYYWGNIATRARDMFRMNRIKDHFEYRKLNPEIEVAPGVFRKEAVSVSGTWNDSKMYLPRPFVDSSINPNLKN</sequence>
<keyword evidence="4" id="KW-0472">Membrane</keyword>
<dbReference type="Proteomes" id="UP000005475">
    <property type="component" value="Unassembled WGS sequence"/>
</dbReference>
<dbReference type="EMBL" id="AAXF02000047">
    <property type="protein sequence ID" value="EDO12174.1"/>
    <property type="molecule type" value="Genomic_DNA"/>
</dbReference>
<evidence type="ECO:0000256" key="5">
    <source>
        <dbReference type="ARBA" id="ARBA00023237"/>
    </source>
</evidence>
<dbReference type="PROSITE" id="PS51257">
    <property type="entry name" value="PROKAR_LIPOPROTEIN"/>
    <property type="match status" value="1"/>
</dbReference>
<keyword evidence="5" id="KW-0998">Cell outer membrane</keyword>
<evidence type="ECO:0000313" key="8">
    <source>
        <dbReference type="EMBL" id="EDO12174.1"/>
    </source>
</evidence>
<dbReference type="InterPro" id="IPR011990">
    <property type="entry name" value="TPR-like_helical_dom_sf"/>
</dbReference>